<dbReference type="SUPFAM" id="SSF51905">
    <property type="entry name" value="FAD/NAD(P)-binding domain"/>
    <property type="match status" value="1"/>
</dbReference>
<dbReference type="InterPro" id="IPR036188">
    <property type="entry name" value="FAD/NAD-bd_sf"/>
</dbReference>
<dbReference type="InterPro" id="IPR006076">
    <property type="entry name" value="FAD-dep_OxRdtase"/>
</dbReference>
<dbReference type="RefSeq" id="WP_089238315.1">
    <property type="nucleotide sequence ID" value="NZ_FZOK01000003.1"/>
</dbReference>
<protein>
    <submittedName>
        <fullName evidence="3">D-amino-acid dehydrogenase</fullName>
    </submittedName>
</protein>
<keyword evidence="4" id="KW-1185">Reference proteome</keyword>
<dbReference type="OrthoDB" id="9794226at2"/>
<evidence type="ECO:0000259" key="2">
    <source>
        <dbReference type="Pfam" id="PF01266"/>
    </source>
</evidence>
<evidence type="ECO:0000313" key="3">
    <source>
        <dbReference type="EMBL" id="SNS09449.1"/>
    </source>
</evidence>
<accession>A0A239BP49</accession>
<keyword evidence="1" id="KW-0560">Oxidoreductase</keyword>
<sequence>MKPTIIIGGGIIGLFTAYYLVEEGVEVVIVDKGDMQVTTSTGNAGMIVPSHIIPLAAPGMISKGISWMFSSKSPFYIHPRLDRKLLEWSWLFYRAANPKHVEKSIPFLKNISLLSKSLYQEFKTKHSDAKLGLVEKGLMMLYQTLEVEKEEIEFAHLARKHGLEAEILSPDDIANIELNLEVKARGAVLFPGDAHLSPSALYNYLKTYLKSNGVTFKSSLSVLGFEKKGAKVSAVITPDGAIEGKQFILCGGAWSGELAKMLGFKLPMMGGKGYSFVQENQPEILQASILTEMKVAVSPYGNQVRFGGTMEIAGVNEKININRVKGIFESINRFYPDFQAKFPSHEEIWKGLRPCSPDGLPYIGQAPGLENVLVGSGHGMMGISMAPGTGKLLCQLHQKEATGILIDGFGVGRYQ</sequence>
<gene>
    <name evidence="3" type="ORF">SAMN06295967_103133</name>
</gene>
<reference evidence="4" key="1">
    <citation type="submission" date="2017-06" db="EMBL/GenBank/DDBJ databases">
        <authorList>
            <person name="Varghese N."/>
            <person name="Submissions S."/>
        </authorList>
    </citation>
    <scope>NUCLEOTIDE SEQUENCE [LARGE SCALE GENOMIC DNA]</scope>
    <source>
        <strain evidence="4">5C</strain>
    </source>
</reference>
<dbReference type="Pfam" id="PF01266">
    <property type="entry name" value="DAO"/>
    <property type="match status" value="1"/>
</dbReference>
<proteinExistence type="predicted"/>
<dbReference type="PANTHER" id="PTHR13847">
    <property type="entry name" value="SARCOSINE DEHYDROGENASE-RELATED"/>
    <property type="match status" value="1"/>
</dbReference>
<organism evidence="3 4">
    <name type="scientific">Belliella buryatensis</name>
    <dbReference type="NCBI Taxonomy" id="1500549"/>
    <lineage>
        <taxon>Bacteria</taxon>
        <taxon>Pseudomonadati</taxon>
        <taxon>Bacteroidota</taxon>
        <taxon>Cytophagia</taxon>
        <taxon>Cytophagales</taxon>
        <taxon>Cyclobacteriaceae</taxon>
        <taxon>Belliella</taxon>
    </lineage>
</organism>
<dbReference type="SUPFAM" id="SSF54373">
    <property type="entry name" value="FAD-linked reductases, C-terminal domain"/>
    <property type="match status" value="1"/>
</dbReference>
<dbReference type="AlphaFoldDB" id="A0A239BP49"/>
<dbReference type="PANTHER" id="PTHR13847:SF289">
    <property type="entry name" value="GLYCINE OXIDASE"/>
    <property type="match status" value="1"/>
</dbReference>
<name>A0A239BP49_9BACT</name>
<dbReference type="Gene3D" id="3.50.50.60">
    <property type="entry name" value="FAD/NAD(P)-binding domain"/>
    <property type="match status" value="2"/>
</dbReference>
<feature type="domain" description="FAD dependent oxidoreductase" evidence="2">
    <location>
        <begin position="5"/>
        <end position="396"/>
    </location>
</feature>
<dbReference type="GO" id="GO:0005737">
    <property type="term" value="C:cytoplasm"/>
    <property type="evidence" value="ECO:0007669"/>
    <property type="project" value="TreeGrafter"/>
</dbReference>
<dbReference type="EMBL" id="FZOK01000003">
    <property type="protein sequence ID" value="SNS09449.1"/>
    <property type="molecule type" value="Genomic_DNA"/>
</dbReference>
<evidence type="ECO:0000313" key="4">
    <source>
        <dbReference type="Proteomes" id="UP000198480"/>
    </source>
</evidence>
<dbReference type="GO" id="GO:0016491">
    <property type="term" value="F:oxidoreductase activity"/>
    <property type="evidence" value="ECO:0007669"/>
    <property type="project" value="UniProtKB-KW"/>
</dbReference>
<evidence type="ECO:0000256" key="1">
    <source>
        <dbReference type="ARBA" id="ARBA00023002"/>
    </source>
</evidence>
<dbReference type="Gene3D" id="3.30.9.10">
    <property type="entry name" value="D-Amino Acid Oxidase, subunit A, domain 2"/>
    <property type="match status" value="1"/>
</dbReference>
<dbReference type="Proteomes" id="UP000198480">
    <property type="component" value="Unassembled WGS sequence"/>
</dbReference>